<organism evidence="1">
    <name type="scientific">Anguilla anguilla</name>
    <name type="common">European freshwater eel</name>
    <name type="synonym">Muraena anguilla</name>
    <dbReference type="NCBI Taxonomy" id="7936"/>
    <lineage>
        <taxon>Eukaryota</taxon>
        <taxon>Metazoa</taxon>
        <taxon>Chordata</taxon>
        <taxon>Craniata</taxon>
        <taxon>Vertebrata</taxon>
        <taxon>Euteleostomi</taxon>
        <taxon>Actinopterygii</taxon>
        <taxon>Neopterygii</taxon>
        <taxon>Teleostei</taxon>
        <taxon>Anguilliformes</taxon>
        <taxon>Anguillidae</taxon>
        <taxon>Anguilla</taxon>
    </lineage>
</organism>
<reference evidence="1" key="1">
    <citation type="submission" date="2014-11" db="EMBL/GenBank/DDBJ databases">
        <authorList>
            <person name="Amaro Gonzalez C."/>
        </authorList>
    </citation>
    <scope>NUCLEOTIDE SEQUENCE</scope>
</reference>
<accession>A0A0E9T7U7</accession>
<protein>
    <submittedName>
        <fullName evidence="1">Uncharacterized protein</fullName>
    </submittedName>
</protein>
<dbReference type="EMBL" id="GBXM01059769">
    <property type="protein sequence ID" value="JAH48808.1"/>
    <property type="molecule type" value="Transcribed_RNA"/>
</dbReference>
<reference evidence="1" key="2">
    <citation type="journal article" date="2015" name="Fish Shellfish Immunol.">
        <title>Early steps in the European eel (Anguilla anguilla)-Vibrio vulnificus interaction in the gills: Role of the RtxA13 toxin.</title>
        <authorList>
            <person name="Callol A."/>
            <person name="Pajuelo D."/>
            <person name="Ebbesson L."/>
            <person name="Teles M."/>
            <person name="MacKenzie S."/>
            <person name="Amaro C."/>
        </authorList>
    </citation>
    <scope>NUCLEOTIDE SEQUENCE</scope>
</reference>
<proteinExistence type="predicted"/>
<name>A0A0E9T7U7_ANGAN</name>
<evidence type="ECO:0000313" key="1">
    <source>
        <dbReference type="EMBL" id="JAH48808.1"/>
    </source>
</evidence>
<sequence>MQKNSSHETS</sequence>